<name>A0A8H9C6J5_9HYPH</name>
<sequence length="306" mass="32806">MDASAELDEPIPYMARTRAYYGALGYPPYRWAHLDDVPFASLGKPLGTCCLALVTTAAPYQPDKGDQGPGAPYNGAAKFFTVYSAPADVIPDLRIAHVAYDRDHARADDPATYFPLAALRAAVAAGRVGRIAARFHGLPTNRSQRVTTETDAPEIVARIRADGADAAILVANCPVCHLSLALAARALEAAGIATVLMGCAKDVVEHCGVPRFLFSDFPLGHAAGRPHDRDSQEATLDLALTLLESAAVARTTVQSPQRWSPDPSWKADYASLDRLSAEEIARRRADFESEKRRARPNRTATGAVAS</sequence>
<proteinExistence type="predicted"/>
<organism evidence="2 3">
    <name type="scientific">Methylobacterium indicum</name>
    <dbReference type="NCBI Taxonomy" id="1775910"/>
    <lineage>
        <taxon>Bacteria</taxon>
        <taxon>Pseudomonadati</taxon>
        <taxon>Pseudomonadota</taxon>
        <taxon>Alphaproteobacteria</taxon>
        <taxon>Hyphomicrobiales</taxon>
        <taxon>Methylobacteriaceae</taxon>
        <taxon>Methylobacterium</taxon>
    </lineage>
</organism>
<evidence type="ECO:0000313" key="2">
    <source>
        <dbReference type="EMBL" id="BCM85322.1"/>
    </source>
</evidence>
<evidence type="ECO:0000256" key="1">
    <source>
        <dbReference type="SAM" id="MobiDB-lite"/>
    </source>
</evidence>
<protein>
    <submittedName>
        <fullName evidence="2">Glycine reductase</fullName>
    </submittedName>
</protein>
<dbReference type="RefSeq" id="WP_058620042.1">
    <property type="nucleotide sequence ID" value="NZ_AP024145.1"/>
</dbReference>
<accession>A0A8H9C6J5</accession>
<feature type="region of interest" description="Disordered" evidence="1">
    <location>
        <begin position="285"/>
        <end position="306"/>
    </location>
</feature>
<gene>
    <name evidence="2" type="ORF">mvi_37830</name>
</gene>
<dbReference type="Proteomes" id="UP000663508">
    <property type="component" value="Chromosome"/>
</dbReference>
<dbReference type="AlphaFoldDB" id="A0A8H9C6J5"/>
<dbReference type="EMBL" id="AP024145">
    <property type="protein sequence ID" value="BCM85322.1"/>
    <property type="molecule type" value="Genomic_DNA"/>
</dbReference>
<evidence type="ECO:0000313" key="3">
    <source>
        <dbReference type="Proteomes" id="UP000663508"/>
    </source>
</evidence>
<reference evidence="2" key="1">
    <citation type="submission" date="2020-11" db="EMBL/GenBank/DDBJ databases">
        <title>Complete genome sequence of a novel pathogenic Methylobacterium strain isolated from rice in Vietnam.</title>
        <authorList>
            <person name="Lai K."/>
            <person name="Okazaki S."/>
            <person name="Higashi K."/>
            <person name="Mori H."/>
            <person name="Toyoda A."/>
            <person name="Kurokawa K."/>
        </authorList>
    </citation>
    <scope>NUCLEOTIDE SEQUENCE</scope>
    <source>
        <strain evidence="2">VL1</strain>
    </source>
</reference>
<dbReference type="KEGG" id="mind:mvi_37830"/>
<dbReference type="OrthoDB" id="9126078at2"/>